<feature type="compositionally biased region" description="Basic residues" evidence="1">
    <location>
        <begin position="308"/>
        <end position="318"/>
    </location>
</feature>
<reference evidence="3" key="2">
    <citation type="submission" date="2023-06" db="EMBL/GenBank/DDBJ databases">
        <authorList>
            <consortium name="Lawrence Berkeley National Laboratory"/>
            <person name="Haridas S."/>
            <person name="Hensen N."/>
            <person name="Bonometti L."/>
            <person name="Westerberg I."/>
            <person name="Brannstrom I.O."/>
            <person name="Guillou S."/>
            <person name="Cros-Aarteil S."/>
            <person name="Calhoun S."/>
            <person name="Kuo A."/>
            <person name="Mondo S."/>
            <person name="Pangilinan J."/>
            <person name="Riley R."/>
            <person name="Labutti K."/>
            <person name="Andreopoulos B."/>
            <person name="Lipzen A."/>
            <person name="Chen C."/>
            <person name="Yanf M."/>
            <person name="Daum C."/>
            <person name="Ng V."/>
            <person name="Clum A."/>
            <person name="Steindorff A."/>
            <person name="Ohm R."/>
            <person name="Martin F."/>
            <person name="Silar P."/>
            <person name="Natvig D."/>
            <person name="Lalanne C."/>
            <person name="Gautier V."/>
            <person name="Ament-Velasquez S.L."/>
            <person name="Kruys A."/>
            <person name="Hutchinson M.I."/>
            <person name="Powell A.J."/>
            <person name="Barry K."/>
            <person name="Miller A.N."/>
            <person name="Grigoriev I.V."/>
            <person name="Debuchy R."/>
            <person name="Gladieux P."/>
            <person name="Thoren M.H."/>
            <person name="Johannesson H."/>
        </authorList>
    </citation>
    <scope>NUCLEOTIDE SEQUENCE</scope>
    <source>
        <strain evidence="3">SMH4131-1</strain>
    </source>
</reference>
<evidence type="ECO:0000256" key="1">
    <source>
        <dbReference type="SAM" id="MobiDB-lite"/>
    </source>
</evidence>
<reference evidence="3" key="1">
    <citation type="journal article" date="2023" name="Mol. Phylogenet. Evol.">
        <title>Genome-scale phylogeny and comparative genomics of the fungal order Sordariales.</title>
        <authorList>
            <person name="Hensen N."/>
            <person name="Bonometti L."/>
            <person name="Westerberg I."/>
            <person name="Brannstrom I.O."/>
            <person name="Guillou S."/>
            <person name="Cros-Aarteil S."/>
            <person name="Calhoun S."/>
            <person name="Haridas S."/>
            <person name="Kuo A."/>
            <person name="Mondo S."/>
            <person name="Pangilinan J."/>
            <person name="Riley R."/>
            <person name="LaButti K."/>
            <person name="Andreopoulos B."/>
            <person name="Lipzen A."/>
            <person name="Chen C."/>
            <person name="Yan M."/>
            <person name="Daum C."/>
            <person name="Ng V."/>
            <person name="Clum A."/>
            <person name="Steindorff A."/>
            <person name="Ohm R.A."/>
            <person name="Martin F."/>
            <person name="Silar P."/>
            <person name="Natvig D.O."/>
            <person name="Lalanne C."/>
            <person name="Gautier V."/>
            <person name="Ament-Velasquez S.L."/>
            <person name="Kruys A."/>
            <person name="Hutchinson M.I."/>
            <person name="Powell A.J."/>
            <person name="Barry K."/>
            <person name="Miller A.N."/>
            <person name="Grigoriev I.V."/>
            <person name="Debuchy R."/>
            <person name="Gladieux P."/>
            <person name="Hiltunen Thoren M."/>
            <person name="Johannesson H."/>
        </authorList>
    </citation>
    <scope>NUCLEOTIDE SEQUENCE</scope>
    <source>
        <strain evidence="3">SMH4131-1</strain>
    </source>
</reference>
<keyword evidence="2" id="KW-0472">Membrane</keyword>
<keyword evidence="2" id="KW-0812">Transmembrane</keyword>
<accession>A0AAE0I2T4</accession>
<keyword evidence="4" id="KW-1185">Reference proteome</keyword>
<sequence>MAVGLAICAFSRAADADLRLMWKSPRGDKPDLSQTFVDGVDIPLSWKTVNGSGLYDLWLTRWELDAHPLVVYLARAIDLGHAGNFTLTITSLPPRKMTTTTSTSTTTKYTLCFKPHARQDSPSQGPGPSYSSPSFFIADASEPSDLRRHVLPSSPMTTPSSPPQSANPILSDTTSPASEPDPSYPTVSPGAAAGLAIGLILAVALLAAIEIAYLMWWRRRRQPGDRPQSQPQLPAAEVAGEGERRRGIKVRWKPWGVFGRLRWVDREDDVPPVTPVPLLEVESGFAFPQVPVYELQGRGMEGGMKSKTGTRKSRRKSRYTVKVNSVPVELEGG</sequence>
<feature type="region of interest" description="Disordered" evidence="1">
    <location>
        <begin position="298"/>
        <end position="318"/>
    </location>
</feature>
<name>A0AAE0I2T4_9PEZI</name>
<dbReference type="AlphaFoldDB" id="A0AAE0I2T4"/>
<gene>
    <name evidence="3" type="ORF">B0T19DRAFT_405095</name>
</gene>
<feature type="region of interest" description="Disordered" evidence="1">
    <location>
        <begin position="222"/>
        <end position="243"/>
    </location>
</feature>
<dbReference type="EMBL" id="JAUEPO010000007">
    <property type="protein sequence ID" value="KAK3317400.1"/>
    <property type="molecule type" value="Genomic_DNA"/>
</dbReference>
<evidence type="ECO:0000256" key="2">
    <source>
        <dbReference type="SAM" id="Phobius"/>
    </source>
</evidence>
<evidence type="ECO:0000313" key="3">
    <source>
        <dbReference type="EMBL" id="KAK3317400.1"/>
    </source>
</evidence>
<evidence type="ECO:0000313" key="4">
    <source>
        <dbReference type="Proteomes" id="UP001286456"/>
    </source>
</evidence>
<dbReference type="Proteomes" id="UP001286456">
    <property type="component" value="Unassembled WGS sequence"/>
</dbReference>
<feature type="transmembrane region" description="Helical" evidence="2">
    <location>
        <begin position="191"/>
        <end position="216"/>
    </location>
</feature>
<protein>
    <submittedName>
        <fullName evidence="3">Uncharacterized protein</fullName>
    </submittedName>
</protein>
<comment type="caution">
    <text evidence="3">The sequence shown here is derived from an EMBL/GenBank/DDBJ whole genome shotgun (WGS) entry which is preliminary data.</text>
</comment>
<keyword evidence="2" id="KW-1133">Transmembrane helix</keyword>
<proteinExistence type="predicted"/>
<feature type="region of interest" description="Disordered" evidence="1">
    <location>
        <begin position="147"/>
        <end position="186"/>
    </location>
</feature>
<feature type="compositionally biased region" description="Polar residues" evidence="1">
    <location>
        <begin position="166"/>
        <end position="177"/>
    </location>
</feature>
<organism evidence="3 4">
    <name type="scientific">Cercophora scortea</name>
    <dbReference type="NCBI Taxonomy" id="314031"/>
    <lineage>
        <taxon>Eukaryota</taxon>
        <taxon>Fungi</taxon>
        <taxon>Dikarya</taxon>
        <taxon>Ascomycota</taxon>
        <taxon>Pezizomycotina</taxon>
        <taxon>Sordariomycetes</taxon>
        <taxon>Sordariomycetidae</taxon>
        <taxon>Sordariales</taxon>
        <taxon>Lasiosphaeriaceae</taxon>
        <taxon>Cercophora</taxon>
    </lineage>
</organism>